<dbReference type="AlphaFoldDB" id="A0A4V1L5G3"/>
<keyword evidence="2" id="KW-1185">Reference proteome</keyword>
<dbReference type="Proteomes" id="UP000289437">
    <property type="component" value="Unassembled WGS sequence"/>
</dbReference>
<accession>A0A4V1L5G3</accession>
<reference evidence="1 2" key="1">
    <citation type="submission" date="2018-11" db="EMBL/GenBank/DDBJ databases">
        <authorList>
            <person name="Mardanov A.V."/>
            <person name="Ravin N.V."/>
            <person name="Dedysh S.N."/>
        </authorList>
    </citation>
    <scope>NUCLEOTIDE SEQUENCE [LARGE SCALE GENOMIC DNA]</scope>
    <source>
        <strain evidence="1 2">AF10</strain>
    </source>
</reference>
<comment type="caution">
    <text evidence="1">The sequence shown here is derived from an EMBL/GenBank/DDBJ whole genome shotgun (WGS) entry which is preliminary data.</text>
</comment>
<reference evidence="2" key="2">
    <citation type="submission" date="2019-02" db="EMBL/GenBank/DDBJ databases">
        <title>Granulicella sibirica sp. nov., a psychrotolerant acidobacterium isolated from an organic soil layer in forested tundra, West Siberia.</title>
        <authorList>
            <person name="Oshkin I.Y."/>
            <person name="Kulichevskaya I.S."/>
            <person name="Rijpstra W.I.C."/>
            <person name="Sinninghe Damste J.S."/>
            <person name="Rakitin A.L."/>
            <person name="Ravin N.V."/>
            <person name="Dedysh S.N."/>
        </authorList>
    </citation>
    <scope>NUCLEOTIDE SEQUENCE [LARGE SCALE GENOMIC DNA]</scope>
    <source>
        <strain evidence="2">AF10</strain>
    </source>
</reference>
<dbReference type="EMBL" id="RDSM01000002">
    <property type="protein sequence ID" value="RXH55664.1"/>
    <property type="molecule type" value="Genomic_DNA"/>
</dbReference>
<evidence type="ECO:0000313" key="1">
    <source>
        <dbReference type="EMBL" id="RXH55664.1"/>
    </source>
</evidence>
<protein>
    <submittedName>
        <fullName evidence="1">Uncharacterized protein</fullName>
    </submittedName>
</protein>
<organism evidence="1 2">
    <name type="scientific">Granulicella sibirica</name>
    <dbReference type="NCBI Taxonomy" id="2479048"/>
    <lineage>
        <taxon>Bacteria</taxon>
        <taxon>Pseudomonadati</taxon>
        <taxon>Acidobacteriota</taxon>
        <taxon>Terriglobia</taxon>
        <taxon>Terriglobales</taxon>
        <taxon>Acidobacteriaceae</taxon>
        <taxon>Granulicella</taxon>
    </lineage>
</organism>
<evidence type="ECO:0000313" key="2">
    <source>
        <dbReference type="Proteomes" id="UP000289437"/>
    </source>
</evidence>
<gene>
    <name evidence="1" type="ORF">GRAN_2521</name>
</gene>
<proteinExistence type="predicted"/>
<name>A0A4V1L5G3_9BACT</name>
<sequence length="44" mass="4599">MTPLFFIGLGGSLVVVAITIVSDLHEVLSEDEAISSPEKVVSAK</sequence>